<comment type="caution">
    <text evidence="2">The sequence shown here is derived from an EMBL/GenBank/DDBJ whole genome shotgun (WGS) entry which is preliminary data.</text>
</comment>
<keyword evidence="1" id="KW-1133">Transmembrane helix</keyword>
<keyword evidence="1" id="KW-0812">Transmembrane</keyword>
<dbReference type="RefSeq" id="WP_229796112.1">
    <property type="nucleotide sequence ID" value="NZ_BMRG01000013.1"/>
</dbReference>
<feature type="transmembrane region" description="Helical" evidence="1">
    <location>
        <begin position="46"/>
        <end position="65"/>
    </location>
</feature>
<feature type="transmembrane region" description="Helical" evidence="1">
    <location>
        <begin position="72"/>
        <end position="92"/>
    </location>
</feature>
<proteinExistence type="predicted"/>
<feature type="transmembrane region" description="Helical" evidence="1">
    <location>
        <begin position="144"/>
        <end position="166"/>
    </location>
</feature>
<keyword evidence="1" id="KW-0472">Membrane</keyword>
<dbReference type="EMBL" id="BMRG01000013">
    <property type="protein sequence ID" value="GGP73338.1"/>
    <property type="molecule type" value="Genomic_DNA"/>
</dbReference>
<name>A0A918AR11_9PSEU</name>
<reference evidence="2" key="1">
    <citation type="journal article" date="2014" name="Int. J. Syst. Evol. Microbiol.">
        <title>Complete genome sequence of Corynebacterium casei LMG S-19264T (=DSM 44701T), isolated from a smear-ripened cheese.</title>
        <authorList>
            <consortium name="US DOE Joint Genome Institute (JGI-PGF)"/>
            <person name="Walter F."/>
            <person name="Albersmeier A."/>
            <person name="Kalinowski J."/>
            <person name="Ruckert C."/>
        </authorList>
    </citation>
    <scope>NUCLEOTIDE SEQUENCE</scope>
    <source>
        <strain evidence="2">JCM 3313</strain>
    </source>
</reference>
<accession>A0A918AR11</accession>
<gene>
    <name evidence="2" type="ORF">GCM10010185_53560</name>
</gene>
<dbReference type="Proteomes" id="UP000639606">
    <property type="component" value="Unassembled WGS sequence"/>
</dbReference>
<feature type="transmembrane region" description="Helical" evidence="1">
    <location>
        <begin position="208"/>
        <end position="228"/>
    </location>
</feature>
<evidence type="ECO:0000256" key="1">
    <source>
        <dbReference type="SAM" id="Phobius"/>
    </source>
</evidence>
<feature type="transmembrane region" description="Helical" evidence="1">
    <location>
        <begin position="112"/>
        <end position="137"/>
    </location>
</feature>
<feature type="transmembrane region" description="Helical" evidence="1">
    <location>
        <begin position="266"/>
        <end position="284"/>
    </location>
</feature>
<dbReference type="AlphaFoldDB" id="A0A918AR11"/>
<sequence>MTRLLHLHRPLVLFSLLMAAMIPVSLVGLAVDDRVLAGSPIWLKPLKFFISLVLYGLTLAWVLKFTTRWRKLTWWAGTVLAVGGTVEMVAIVGQVVRGRQSHFNVATSFDAAVFAVMAVTITVVWAMHAIISASLLLTRFTDRVAGWAVRLGMAISLVGLALGALMTRPKPGQNPADGIVGAHSVGVPDGGPQMAVTGWSTTGGDLRIPHFVGIHALQVLPLVVMLLGSRATVRAVWAAATGYGGLTALVTWQALRGQPLLQPDALTLAGLAAVLLATAVVAWAPPRRTAGTARTEKAVQPA</sequence>
<evidence type="ECO:0000313" key="2">
    <source>
        <dbReference type="EMBL" id="GGP73338.1"/>
    </source>
</evidence>
<organism evidence="2 3">
    <name type="scientific">Saccharothrix coeruleofusca</name>
    <dbReference type="NCBI Taxonomy" id="33919"/>
    <lineage>
        <taxon>Bacteria</taxon>
        <taxon>Bacillati</taxon>
        <taxon>Actinomycetota</taxon>
        <taxon>Actinomycetes</taxon>
        <taxon>Pseudonocardiales</taxon>
        <taxon>Pseudonocardiaceae</taxon>
        <taxon>Saccharothrix</taxon>
    </lineage>
</organism>
<reference evidence="2" key="2">
    <citation type="submission" date="2020-09" db="EMBL/GenBank/DDBJ databases">
        <authorList>
            <person name="Sun Q."/>
            <person name="Ohkuma M."/>
        </authorList>
    </citation>
    <scope>NUCLEOTIDE SEQUENCE</scope>
    <source>
        <strain evidence="2">JCM 3313</strain>
    </source>
</reference>
<keyword evidence="3" id="KW-1185">Reference proteome</keyword>
<evidence type="ECO:0000313" key="3">
    <source>
        <dbReference type="Proteomes" id="UP000639606"/>
    </source>
</evidence>
<protein>
    <submittedName>
        <fullName evidence="2">Uncharacterized protein</fullName>
    </submittedName>
</protein>
<feature type="transmembrane region" description="Helical" evidence="1">
    <location>
        <begin position="235"/>
        <end position="254"/>
    </location>
</feature>